<dbReference type="EMBL" id="JANQDX010000006">
    <property type="protein sequence ID" value="KAL0922889.1"/>
    <property type="molecule type" value="Genomic_DNA"/>
</dbReference>
<name>A0ABD0VCW0_DENTH</name>
<keyword evidence="2" id="KW-1185">Reference proteome</keyword>
<reference evidence="1 2" key="1">
    <citation type="journal article" date="2024" name="Plant Biotechnol. J.">
        <title>Dendrobium thyrsiflorum genome and its molecular insights into genes involved in important horticultural traits.</title>
        <authorList>
            <person name="Chen B."/>
            <person name="Wang J.Y."/>
            <person name="Zheng P.J."/>
            <person name="Li K.L."/>
            <person name="Liang Y.M."/>
            <person name="Chen X.F."/>
            <person name="Zhang C."/>
            <person name="Zhao X."/>
            <person name="He X."/>
            <person name="Zhang G.Q."/>
            <person name="Liu Z.J."/>
            <person name="Xu Q."/>
        </authorList>
    </citation>
    <scope>NUCLEOTIDE SEQUENCE [LARGE SCALE GENOMIC DNA]</scope>
    <source>
        <strain evidence="1">GZMU011</strain>
    </source>
</reference>
<accession>A0ABD0VCW0</accession>
<comment type="caution">
    <text evidence="1">The sequence shown here is derived from an EMBL/GenBank/DDBJ whole genome shotgun (WGS) entry which is preliminary data.</text>
</comment>
<organism evidence="1 2">
    <name type="scientific">Dendrobium thyrsiflorum</name>
    <name type="common">Pinecone-like raceme dendrobium</name>
    <name type="synonym">Orchid</name>
    <dbReference type="NCBI Taxonomy" id="117978"/>
    <lineage>
        <taxon>Eukaryota</taxon>
        <taxon>Viridiplantae</taxon>
        <taxon>Streptophyta</taxon>
        <taxon>Embryophyta</taxon>
        <taxon>Tracheophyta</taxon>
        <taxon>Spermatophyta</taxon>
        <taxon>Magnoliopsida</taxon>
        <taxon>Liliopsida</taxon>
        <taxon>Asparagales</taxon>
        <taxon>Orchidaceae</taxon>
        <taxon>Epidendroideae</taxon>
        <taxon>Malaxideae</taxon>
        <taxon>Dendrobiinae</taxon>
        <taxon>Dendrobium</taxon>
    </lineage>
</organism>
<dbReference type="AlphaFoldDB" id="A0ABD0VCW0"/>
<dbReference type="Proteomes" id="UP001552299">
    <property type="component" value="Unassembled WGS sequence"/>
</dbReference>
<evidence type="ECO:0000313" key="1">
    <source>
        <dbReference type="EMBL" id="KAL0922889.1"/>
    </source>
</evidence>
<proteinExistence type="predicted"/>
<gene>
    <name evidence="1" type="ORF">M5K25_006919</name>
</gene>
<protein>
    <submittedName>
        <fullName evidence="1">Uncharacterized protein</fullName>
    </submittedName>
</protein>
<evidence type="ECO:0000313" key="2">
    <source>
        <dbReference type="Proteomes" id="UP001552299"/>
    </source>
</evidence>
<sequence>MIPPPISAVGRRVCFPHLKFVSSLFDFGCFARELMQEGKMWGITYADNSVSLTALGSFERHTGFSNYR</sequence>